<dbReference type="InterPro" id="IPR005119">
    <property type="entry name" value="LysR_subst-bd"/>
</dbReference>
<dbReference type="GO" id="GO:0003700">
    <property type="term" value="F:DNA-binding transcription factor activity"/>
    <property type="evidence" value="ECO:0007669"/>
    <property type="project" value="InterPro"/>
</dbReference>
<keyword evidence="3" id="KW-0238">DNA-binding</keyword>
<dbReference type="AlphaFoldDB" id="F0EPE2"/>
<evidence type="ECO:0000313" key="7">
    <source>
        <dbReference type="Proteomes" id="UP000004835"/>
    </source>
</evidence>
<dbReference type="RefSeq" id="WP_005237411.1">
    <property type="nucleotide sequence ID" value="NZ_GL872323.1"/>
</dbReference>
<dbReference type="HOGENOM" id="CLU_039613_6_1_9"/>
<gene>
    <name evidence="6" type="ORF">HMPREF9087_3284</name>
</gene>
<dbReference type="SUPFAM" id="SSF46785">
    <property type="entry name" value="Winged helix' DNA-binding domain"/>
    <property type="match status" value="1"/>
</dbReference>
<dbReference type="Gene3D" id="1.10.10.10">
    <property type="entry name" value="Winged helix-like DNA-binding domain superfamily/Winged helix DNA-binding domain"/>
    <property type="match status" value="1"/>
</dbReference>
<evidence type="ECO:0000256" key="3">
    <source>
        <dbReference type="ARBA" id="ARBA00023125"/>
    </source>
</evidence>
<evidence type="ECO:0000256" key="4">
    <source>
        <dbReference type="ARBA" id="ARBA00023163"/>
    </source>
</evidence>
<evidence type="ECO:0000256" key="1">
    <source>
        <dbReference type="ARBA" id="ARBA00009437"/>
    </source>
</evidence>
<dbReference type="SUPFAM" id="SSF53850">
    <property type="entry name" value="Periplasmic binding protein-like II"/>
    <property type="match status" value="1"/>
</dbReference>
<dbReference type="Gene3D" id="3.40.190.290">
    <property type="match status" value="1"/>
</dbReference>
<protein>
    <submittedName>
        <fullName evidence="6">Transcriptional regulator, LysR family</fullName>
    </submittedName>
</protein>
<dbReference type="PANTHER" id="PTHR30126:SF40">
    <property type="entry name" value="HTH-TYPE TRANSCRIPTIONAL REGULATOR GLTR"/>
    <property type="match status" value="1"/>
</dbReference>
<evidence type="ECO:0000313" key="6">
    <source>
        <dbReference type="EMBL" id="EGC68167.1"/>
    </source>
</evidence>
<sequence length="284" mass="32806">MIELLKTFIVVYETRNFSLAAKQLYKTQPTISLQIQRLEAELGFKLFERKGKQLILPTSQAEFLYPRVVESLRSLSTIFSQAKDTKNFKTECVLACSNTTAVYLLPSIMAQLIEEFPTFAFEIKIMNSQEVNDAVESNKAHIGLIEKSIVSPLIQKEFVYRDELVLAGNLASDFWVLRENDSGMYYINETYLYAQHLHPQIIKANNSEVILSLLKQNIGKSIISKLSLPEELPWQELDPEYRYRDLFIIQNRQRATPETGEIYEEIKRLLLERNRAAGTGESRR</sequence>
<keyword evidence="2" id="KW-0805">Transcription regulation</keyword>
<comment type="caution">
    <text evidence="6">The sequence shown here is derived from an EMBL/GenBank/DDBJ whole genome shotgun (WGS) entry which is preliminary data.</text>
</comment>
<evidence type="ECO:0000256" key="2">
    <source>
        <dbReference type="ARBA" id="ARBA00023015"/>
    </source>
</evidence>
<dbReference type="Pfam" id="PF00126">
    <property type="entry name" value="HTH_1"/>
    <property type="match status" value="1"/>
</dbReference>
<dbReference type="InterPro" id="IPR000847">
    <property type="entry name" value="LysR_HTH_N"/>
</dbReference>
<dbReference type="EMBL" id="AEWT01000031">
    <property type="protein sequence ID" value="EGC68167.1"/>
    <property type="molecule type" value="Genomic_DNA"/>
</dbReference>
<dbReference type="GO" id="GO:0000976">
    <property type="term" value="F:transcription cis-regulatory region binding"/>
    <property type="evidence" value="ECO:0007669"/>
    <property type="project" value="TreeGrafter"/>
</dbReference>
<dbReference type="Proteomes" id="UP000004835">
    <property type="component" value="Unassembled WGS sequence"/>
</dbReference>
<comment type="similarity">
    <text evidence="1">Belongs to the LysR transcriptional regulatory family.</text>
</comment>
<accession>F0EPE2</accession>
<dbReference type="InterPro" id="IPR036390">
    <property type="entry name" value="WH_DNA-bd_sf"/>
</dbReference>
<proteinExistence type="inferred from homology"/>
<name>F0EPE2_ENTCA</name>
<reference evidence="6 7" key="1">
    <citation type="submission" date="2011-01" db="EMBL/GenBank/DDBJ databases">
        <authorList>
            <person name="Muzny D."/>
            <person name="Qin X."/>
            <person name="Deng J."/>
            <person name="Jiang H."/>
            <person name="Liu Y."/>
            <person name="Qu J."/>
            <person name="Song X.-Z."/>
            <person name="Zhang L."/>
            <person name="Thornton R."/>
            <person name="Coyle M."/>
            <person name="Francisco L."/>
            <person name="Jackson L."/>
            <person name="Javaid M."/>
            <person name="Korchina V."/>
            <person name="Kovar C."/>
            <person name="Mata R."/>
            <person name="Mathew T."/>
            <person name="Ngo R."/>
            <person name="Nguyen L."/>
            <person name="Nguyen N."/>
            <person name="Okwuonu G."/>
            <person name="Ongeri F."/>
            <person name="Pham C."/>
            <person name="Simmons D."/>
            <person name="Wilczek-Boney K."/>
            <person name="Hale W."/>
            <person name="Jakkamsetti A."/>
            <person name="Pham P."/>
            <person name="Ruth R."/>
            <person name="San Lucas F."/>
            <person name="Warren J."/>
            <person name="Zhang J."/>
            <person name="Zhao Z."/>
            <person name="Zhou C."/>
            <person name="Zhu D."/>
            <person name="Lee S."/>
            <person name="Bess C."/>
            <person name="Blankenburg K."/>
            <person name="Forbes L."/>
            <person name="Fu Q."/>
            <person name="Gubbala S."/>
            <person name="Hirani K."/>
            <person name="Jayaseelan J.C."/>
            <person name="Lara F."/>
            <person name="Munidasa M."/>
            <person name="Palculict T."/>
            <person name="Patil S."/>
            <person name="Pu L.-L."/>
            <person name="Saada N."/>
            <person name="Tang L."/>
            <person name="Weissenberger G."/>
            <person name="Zhu Y."/>
            <person name="Hemphill L."/>
            <person name="Shang Y."/>
            <person name="Youmans B."/>
            <person name="Ayvaz T."/>
            <person name="Ross M."/>
            <person name="Santibanez J."/>
            <person name="Aqrawi P."/>
            <person name="Gross S."/>
            <person name="Joshi V."/>
            <person name="Fowler G."/>
            <person name="Nazareth L."/>
            <person name="Reid J."/>
            <person name="Worley K."/>
            <person name="Petrosino J."/>
            <person name="Highlander S."/>
            <person name="Gibbs R."/>
        </authorList>
    </citation>
    <scope>NUCLEOTIDE SEQUENCE [LARGE SCALE GENOMIC DNA]</scope>
    <source>
        <strain evidence="6 7">ATCC 12755</strain>
    </source>
</reference>
<feature type="domain" description="HTH lysR-type" evidence="5">
    <location>
        <begin position="1"/>
        <end position="57"/>
    </location>
</feature>
<evidence type="ECO:0000259" key="5">
    <source>
        <dbReference type="PROSITE" id="PS50931"/>
    </source>
</evidence>
<dbReference type="PANTHER" id="PTHR30126">
    <property type="entry name" value="HTH-TYPE TRANSCRIPTIONAL REGULATOR"/>
    <property type="match status" value="1"/>
</dbReference>
<keyword evidence="4" id="KW-0804">Transcription</keyword>
<dbReference type="InterPro" id="IPR036388">
    <property type="entry name" value="WH-like_DNA-bd_sf"/>
</dbReference>
<dbReference type="PRINTS" id="PR00039">
    <property type="entry name" value="HTHLYSR"/>
</dbReference>
<dbReference type="PROSITE" id="PS50931">
    <property type="entry name" value="HTH_LYSR"/>
    <property type="match status" value="1"/>
</dbReference>
<dbReference type="Pfam" id="PF03466">
    <property type="entry name" value="LysR_substrate"/>
    <property type="match status" value="1"/>
</dbReference>
<organism evidence="6 7">
    <name type="scientific">Enterococcus casseliflavus ATCC 12755</name>
    <dbReference type="NCBI Taxonomy" id="888066"/>
    <lineage>
        <taxon>Bacteria</taxon>
        <taxon>Bacillati</taxon>
        <taxon>Bacillota</taxon>
        <taxon>Bacilli</taxon>
        <taxon>Lactobacillales</taxon>
        <taxon>Enterococcaceae</taxon>
        <taxon>Enterococcus</taxon>
    </lineage>
</organism>